<dbReference type="InterPro" id="IPR002018">
    <property type="entry name" value="CarbesteraseB"/>
</dbReference>
<comment type="caution">
    <text evidence="6">The sequence shown here is derived from an EMBL/GenBank/DDBJ whole genome shotgun (WGS) entry which is preliminary data.</text>
</comment>
<keyword evidence="3 4" id="KW-0378">Hydrolase</keyword>
<dbReference type="EMBL" id="JBICCN010000254">
    <property type="protein sequence ID" value="KAL3082719.1"/>
    <property type="molecule type" value="Genomic_DNA"/>
</dbReference>
<feature type="domain" description="Carboxylesterase type B" evidence="5">
    <location>
        <begin position="7"/>
        <end position="382"/>
    </location>
</feature>
<dbReference type="InterPro" id="IPR029058">
    <property type="entry name" value="AB_hydrolase_fold"/>
</dbReference>
<comment type="similarity">
    <text evidence="1 4">Belongs to the type-B carboxylesterase/lipase family.</text>
</comment>
<evidence type="ECO:0000256" key="4">
    <source>
        <dbReference type="RuleBase" id="RU361235"/>
    </source>
</evidence>
<dbReference type="GO" id="GO:0052689">
    <property type="term" value="F:carboxylic ester hydrolase activity"/>
    <property type="evidence" value="ECO:0007669"/>
    <property type="project" value="UniProtKB-KW"/>
</dbReference>
<name>A0ABD2IRT5_HETSC</name>
<accession>A0ABD2IRT5</accession>
<gene>
    <name evidence="6" type="ORF">niasHS_010521</name>
</gene>
<evidence type="ECO:0000256" key="2">
    <source>
        <dbReference type="ARBA" id="ARBA00022487"/>
    </source>
</evidence>
<keyword evidence="7" id="KW-1185">Reference proteome</keyword>
<dbReference type="SUPFAM" id="SSF53474">
    <property type="entry name" value="alpha/beta-Hydrolases"/>
    <property type="match status" value="1"/>
</dbReference>
<evidence type="ECO:0000259" key="5">
    <source>
        <dbReference type="Pfam" id="PF00135"/>
    </source>
</evidence>
<evidence type="ECO:0000313" key="6">
    <source>
        <dbReference type="EMBL" id="KAL3082719.1"/>
    </source>
</evidence>
<keyword evidence="2" id="KW-0719">Serine esterase</keyword>
<organism evidence="6 7">
    <name type="scientific">Heterodera schachtii</name>
    <name type="common">Sugarbeet cyst nematode worm</name>
    <name type="synonym">Tylenchus schachtii</name>
    <dbReference type="NCBI Taxonomy" id="97005"/>
    <lineage>
        <taxon>Eukaryota</taxon>
        <taxon>Metazoa</taxon>
        <taxon>Ecdysozoa</taxon>
        <taxon>Nematoda</taxon>
        <taxon>Chromadorea</taxon>
        <taxon>Rhabditida</taxon>
        <taxon>Tylenchina</taxon>
        <taxon>Tylenchomorpha</taxon>
        <taxon>Tylenchoidea</taxon>
        <taxon>Heteroderidae</taxon>
        <taxon>Heteroderinae</taxon>
        <taxon>Heterodera</taxon>
    </lineage>
</organism>
<dbReference type="PROSITE" id="PS00122">
    <property type="entry name" value="CARBOXYLESTERASE_B_1"/>
    <property type="match status" value="1"/>
</dbReference>
<dbReference type="Gene3D" id="3.40.50.1820">
    <property type="entry name" value="alpha/beta hydrolase"/>
    <property type="match status" value="1"/>
</dbReference>
<reference evidence="6 7" key="1">
    <citation type="submission" date="2024-10" db="EMBL/GenBank/DDBJ databases">
        <authorList>
            <person name="Kim D."/>
        </authorList>
    </citation>
    <scope>NUCLEOTIDE SEQUENCE [LARGE SCALE GENOMIC DNA]</scope>
    <source>
        <strain evidence="6">Taebaek</strain>
    </source>
</reference>
<evidence type="ECO:0000256" key="1">
    <source>
        <dbReference type="ARBA" id="ARBA00005964"/>
    </source>
</evidence>
<dbReference type="InterPro" id="IPR019826">
    <property type="entry name" value="Carboxylesterase_B_AS"/>
</dbReference>
<dbReference type="EC" id="3.1.1.-" evidence="4"/>
<dbReference type="PANTHER" id="PTHR44590">
    <property type="entry name" value="CARBOXYLIC ESTER HYDROLASE-RELATED"/>
    <property type="match status" value="1"/>
</dbReference>
<dbReference type="Proteomes" id="UP001620645">
    <property type="component" value="Unassembled WGS sequence"/>
</dbReference>
<dbReference type="Pfam" id="PF00135">
    <property type="entry name" value="COesterase"/>
    <property type="match status" value="1"/>
</dbReference>
<protein>
    <recommendedName>
        <fullName evidence="4">Carboxylic ester hydrolase</fullName>
        <ecNumber evidence="4">3.1.1.-</ecNumber>
    </recommendedName>
</protein>
<proteinExistence type="inferred from homology"/>
<dbReference type="PANTHER" id="PTHR44590:SF3">
    <property type="entry name" value="CARBOXYLESTERASE TYPE B DOMAIN-CONTAINING PROTEIN"/>
    <property type="match status" value="1"/>
</dbReference>
<evidence type="ECO:0000256" key="3">
    <source>
        <dbReference type="ARBA" id="ARBA00022801"/>
    </source>
</evidence>
<evidence type="ECO:0000313" key="7">
    <source>
        <dbReference type="Proteomes" id="UP001620645"/>
    </source>
</evidence>
<sequence>MRYVSAGIVVVSIQYRLGVIGFSSTGDKQMAGNFGLWDQFAALEFVSENIAQFGGNPADITLFGESAGAASVSFLGLSPHSQGLFQKCVQLSGSPLSAWALNGRVINETAQLAAAINCTENGREGIKECFKGRTVDELFEGVEKVGKTRQEYDFTKWGPLLDGDFLPADIPQLIERAPPKPTVIGIADLETLLWTLAIGHNDSISLYAIPWDEMANFDRRRFEMFVQNFVAKRELFGQQMATELQREIVQFYTRDKAVERIENEGEYYMRKITLLLSDLQFAVPVIWEAAQKAQKGWPIYFFKNTYFNEVIFPKVVKVRQNFHANDFIYFFDRKVYRFEFNANDKLISNFLMETVINFVKTGNPSSDHSTVQWLPMAPKNPSESFVHLLIEMPMPKMNPKMEEEIGRAQFWTQMRTKHPKIDLIRGQF</sequence>
<dbReference type="AlphaFoldDB" id="A0ABD2IRT5"/>